<evidence type="ECO:0000313" key="7">
    <source>
        <dbReference type="EMBL" id="VAW83462.1"/>
    </source>
</evidence>
<dbReference type="PANTHER" id="PTHR10993:SF7">
    <property type="entry name" value="LIPOYLTRANSFERASE 2, MITOCHONDRIAL-RELATED"/>
    <property type="match status" value="1"/>
</dbReference>
<dbReference type="InterPro" id="IPR004143">
    <property type="entry name" value="BPL_LPL_catalytic"/>
</dbReference>
<keyword evidence="4 7" id="KW-0808">Transferase</keyword>
<comment type="pathway">
    <text evidence="1">Protein modification; protein lipoylation via endogenous pathway; protein N(6)-(lipoyl)lysine from octanoyl-[acyl-carrier-protein]: step 1/2.</text>
</comment>
<evidence type="ECO:0000256" key="4">
    <source>
        <dbReference type="ARBA" id="ARBA00022679"/>
    </source>
</evidence>
<dbReference type="NCBIfam" id="TIGR00214">
    <property type="entry name" value="lipB"/>
    <property type="match status" value="1"/>
</dbReference>
<dbReference type="EMBL" id="UOFO01000007">
    <property type="protein sequence ID" value="VAW83462.1"/>
    <property type="molecule type" value="Genomic_DNA"/>
</dbReference>
<dbReference type="GO" id="GO:0009249">
    <property type="term" value="P:protein lipoylation"/>
    <property type="evidence" value="ECO:0007669"/>
    <property type="project" value="InterPro"/>
</dbReference>
<keyword evidence="3" id="KW-0963">Cytoplasm</keyword>
<evidence type="ECO:0000256" key="3">
    <source>
        <dbReference type="ARBA" id="ARBA00022490"/>
    </source>
</evidence>
<evidence type="ECO:0000256" key="5">
    <source>
        <dbReference type="ARBA" id="ARBA00023315"/>
    </source>
</evidence>
<feature type="domain" description="BPL/LPL catalytic" evidence="6">
    <location>
        <begin position="33"/>
        <end position="209"/>
    </location>
</feature>
<dbReference type="GO" id="GO:0033819">
    <property type="term" value="F:lipoyl(octanoyl) transferase activity"/>
    <property type="evidence" value="ECO:0007669"/>
    <property type="project" value="UniProtKB-EC"/>
</dbReference>
<dbReference type="PANTHER" id="PTHR10993">
    <property type="entry name" value="OCTANOYLTRANSFERASE"/>
    <property type="match status" value="1"/>
</dbReference>
<dbReference type="Gene3D" id="3.30.930.10">
    <property type="entry name" value="Bira Bifunctional Protein, Domain 2"/>
    <property type="match status" value="1"/>
</dbReference>
<protein>
    <recommendedName>
        <fullName evidence="2">lipoyl(octanoyl) transferase</fullName>
        <ecNumber evidence="2">2.3.1.181</ecNumber>
    </recommendedName>
</protein>
<dbReference type="InterPro" id="IPR000544">
    <property type="entry name" value="Octanoyltransferase"/>
</dbReference>
<reference evidence="7" key="1">
    <citation type="submission" date="2018-06" db="EMBL/GenBank/DDBJ databases">
        <authorList>
            <person name="Zhirakovskaya E."/>
        </authorList>
    </citation>
    <scope>NUCLEOTIDE SEQUENCE</scope>
</reference>
<dbReference type="Pfam" id="PF21948">
    <property type="entry name" value="LplA-B_cat"/>
    <property type="match status" value="1"/>
</dbReference>
<dbReference type="SUPFAM" id="SSF55681">
    <property type="entry name" value="Class II aaRS and biotin synthetases"/>
    <property type="match status" value="1"/>
</dbReference>
<evidence type="ECO:0000256" key="1">
    <source>
        <dbReference type="ARBA" id="ARBA00004821"/>
    </source>
</evidence>
<dbReference type="FunFam" id="3.30.930.10:FF:000020">
    <property type="entry name" value="Octanoyltransferase"/>
    <property type="match status" value="1"/>
</dbReference>
<proteinExistence type="inferred from homology"/>
<accession>A0A3B0Z7D0</accession>
<dbReference type="HAMAP" id="MF_00013">
    <property type="entry name" value="LipB"/>
    <property type="match status" value="1"/>
</dbReference>
<dbReference type="InterPro" id="IPR045864">
    <property type="entry name" value="aa-tRNA-synth_II/BPL/LPL"/>
</dbReference>
<dbReference type="UniPathway" id="UPA00538">
    <property type="reaction ID" value="UER00592"/>
</dbReference>
<name>A0A3B0Z7D0_9ZZZZ</name>
<sequence length="221" mass="25072">MAINNVIVRTATNIQDYVSTWHAMQVFTLNRNTQTCDELWLVEHPAVFTQGLNGKPEHVLNPGDIPIIPIDRGGQITYHGPGQAVFYTLFDMNRLDIGVSKLVFLLEQSIIDYLQEDHNVSAERKAGAPGVYIEGDKIASLGLRIKKNCSYHGLSFNVNMDLEPFSRINPCGLVDIKMTQLRNFLPTCNVSNVQQALLLYIFRNLNYQQPTFEPFTNENER</sequence>
<dbReference type="PIRSF" id="PIRSF016262">
    <property type="entry name" value="LPLase"/>
    <property type="match status" value="1"/>
</dbReference>
<dbReference type="AlphaFoldDB" id="A0A3B0Z7D0"/>
<dbReference type="NCBIfam" id="NF010922">
    <property type="entry name" value="PRK14342.1"/>
    <property type="match status" value="1"/>
</dbReference>
<organism evidence="7">
    <name type="scientific">hydrothermal vent metagenome</name>
    <dbReference type="NCBI Taxonomy" id="652676"/>
    <lineage>
        <taxon>unclassified sequences</taxon>
        <taxon>metagenomes</taxon>
        <taxon>ecological metagenomes</taxon>
    </lineage>
</organism>
<dbReference type="PROSITE" id="PS51733">
    <property type="entry name" value="BPL_LPL_CATALYTIC"/>
    <property type="match status" value="1"/>
</dbReference>
<dbReference type="PROSITE" id="PS01313">
    <property type="entry name" value="LIPB"/>
    <property type="match status" value="1"/>
</dbReference>
<dbReference type="CDD" id="cd16444">
    <property type="entry name" value="LipB"/>
    <property type="match status" value="1"/>
</dbReference>
<keyword evidence="5 7" id="KW-0012">Acyltransferase</keyword>
<gene>
    <name evidence="7" type="ORF">MNBD_GAMMA16-306</name>
</gene>
<dbReference type="InterPro" id="IPR020605">
    <property type="entry name" value="Octanoyltransferase_CS"/>
</dbReference>
<evidence type="ECO:0000256" key="2">
    <source>
        <dbReference type="ARBA" id="ARBA00012334"/>
    </source>
</evidence>
<evidence type="ECO:0000259" key="6">
    <source>
        <dbReference type="PROSITE" id="PS51733"/>
    </source>
</evidence>
<dbReference type="EC" id="2.3.1.181" evidence="2"/>